<keyword evidence="1" id="KW-0732">Signal</keyword>
<organism evidence="3 4">
    <name type="scientific">Roseicyclus elongatus DSM 19469</name>
    <dbReference type="NCBI Taxonomy" id="1294273"/>
    <lineage>
        <taxon>Bacteria</taxon>
        <taxon>Pseudomonadati</taxon>
        <taxon>Pseudomonadota</taxon>
        <taxon>Alphaproteobacteria</taxon>
        <taxon>Rhodobacterales</taxon>
        <taxon>Roseobacteraceae</taxon>
        <taxon>Roseicyclus</taxon>
    </lineage>
</organism>
<protein>
    <recommendedName>
        <fullName evidence="2">DUF302 domain-containing protein</fullName>
    </recommendedName>
</protein>
<evidence type="ECO:0000259" key="2">
    <source>
        <dbReference type="Pfam" id="PF03625"/>
    </source>
</evidence>
<dbReference type="InterPro" id="IPR035923">
    <property type="entry name" value="TT1751-like_sf"/>
</dbReference>
<proteinExistence type="predicted"/>
<keyword evidence="4" id="KW-1185">Reference proteome</keyword>
<dbReference type="eggNOG" id="COG3439">
    <property type="taxonomic scope" value="Bacteria"/>
</dbReference>
<dbReference type="RefSeq" id="WP_025312368.1">
    <property type="nucleotide sequence ID" value="NZ_CP004372.1"/>
</dbReference>
<evidence type="ECO:0000256" key="1">
    <source>
        <dbReference type="SAM" id="SignalP"/>
    </source>
</evidence>
<dbReference type="Gene3D" id="3.30.310.70">
    <property type="entry name" value="TT1751-like domain"/>
    <property type="match status" value="1"/>
</dbReference>
<sequence length="146" mass="15855">MKKALAFCAAMMATATAASAQHAITFPFDGSFEDATFAVENAIINRGLVIDYTSHVGEMLNRTAEDVGAGDAEPIFDNADIYLFCSAAMSRRVMEADPMNIVHCPYSIFVMEMDGQVLLGHRDYPDGPMQEVEAVLDAIILEARGQ</sequence>
<dbReference type="SUPFAM" id="SSF103247">
    <property type="entry name" value="TT1751-like"/>
    <property type="match status" value="1"/>
</dbReference>
<accession>W8S314</accession>
<dbReference type="HOGENOM" id="CLU_126572_0_0_5"/>
<feature type="signal peptide" evidence="1">
    <location>
        <begin position="1"/>
        <end position="20"/>
    </location>
</feature>
<dbReference type="AlphaFoldDB" id="W8S314"/>
<dbReference type="Proteomes" id="UP000019593">
    <property type="component" value="Chromosome"/>
</dbReference>
<dbReference type="InterPro" id="IPR005180">
    <property type="entry name" value="DUF302"/>
</dbReference>
<dbReference type="KEGG" id="red:roselon_02256"/>
<reference evidence="3 4" key="1">
    <citation type="submission" date="2013-03" db="EMBL/GenBank/DDBJ databases">
        <authorList>
            <person name="Fiebig A."/>
            <person name="Goeker M."/>
            <person name="Klenk H.-P.P."/>
        </authorList>
    </citation>
    <scope>NUCLEOTIDE SEQUENCE [LARGE SCALE GENOMIC DNA]</scope>
    <source>
        <strain evidence="4">DSM 19469</strain>
    </source>
</reference>
<feature type="domain" description="DUF302" evidence="2">
    <location>
        <begin position="76"/>
        <end position="121"/>
    </location>
</feature>
<name>W8S314_9RHOB</name>
<evidence type="ECO:0000313" key="3">
    <source>
        <dbReference type="EMBL" id="AHM04592.1"/>
    </source>
</evidence>
<dbReference type="PATRIC" id="fig|1294273.3.peg.2227"/>
<dbReference type="EMBL" id="CP004372">
    <property type="protein sequence ID" value="AHM04592.1"/>
    <property type="molecule type" value="Genomic_DNA"/>
</dbReference>
<gene>
    <name evidence="3" type="ORF">roselon_02256</name>
</gene>
<feature type="chain" id="PRO_5004914148" description="DUF302 domain-containing protein" evidence="1">
    <location>
        <begin position="21"/>
        <end position="146"/>
    </location>
</feature>
<evidence type="ECO:0000313" key="4">
    <source>
        <dbReference type="Proteomes" id="UP000019593"/>
    </source>
</evidence>
<dbReference type="OrthoDB" id="7363179at2"/>
<dbReference type="STRING" id="1294273.roselon_02256"/>
<dbReference type="Pfam" id="PF03625">
    <property type="entry name" value="DUF302"/>
    <property type="match status" value="1"/>
</dbReference>